<accession>A0A2A7AF40</accession>
<dbReference type="Pfam" id="PF01272">
    <property type="entry name" value="GreA_GreB"/>
    <property type="match status" value="1"/>
</dbReference>
<evidence type="ECO:0000256" key="1">
    <source>
        <dbReference type="ARBA" id="ARBA00008213"/>
    </source>
</evidence>
<dbReference type="RefSeq" id="WP_097773349.1">
    <property type="nucleotide sequence ID" value="NZ_CABVEJ010000001.1"/>
</dbReference>
<dbReference type="InterPro" id="IPR018151">
    <property type="entry name" value="TF_GreA/GreB_CS"/>
</dbReference>
<keyword evidence="6 9" id="KW-0804">Transcription</keyword>
<dbReference type="InterPro" id="IPR022691">
    <property type="entry name" value="Tscrpt_elong_fac_GreA/B_N"/>
</dbReference>
<dbReference type="NCBIfam" id="NF001263">
    <property type="entry name" value="PRK00226.1-4"/>
    <property type="match status" value="1"/>
</dbReference>
<dbReference type="InterPro" id="IPR023459">
    <property type="entry name" value="Tscrpt_elong_fac_GreA/B_fam"/>
</dbReference>
<evidence type="ECO:0000256" key="4">
    <source>
        <dbReference type="ARBA" id="ARBA00023054"/>
    </source>
</evidence>
<dbReference type="InterPro" id="IPR001437">
    <property type="entry name" value="Tscrpt_elong_fac_GreA/B_C"/>
</dbReference>
<dbReference type="FunFam" id="3.10.50.30:FF:000001">
    <property type="entry name" value="Transcription elongation factor GreA"/>
    <property type="match status" value="1"/>
</dbReference>
<dbReference type="GO" id="GO:0006354">
    <property type="term" value="P:DNA-templated transcription elongation"/>
    <property type="evidence" value="ECO:0007669"/>
    <property type="project" value="TreeGrafter"/>
</dbReference>
<dbReference type="SUPFAM" id="SSF54534">
    <property type="entry name" value="FKBP-like"/>
    <property type="match status" value="1"/>
</dbReference>
<dbReference type="PROSITE" id="PS00830">
    <property type="entry name" value="GREAB_2"/>
    <property type="match status" value="1"/>
</dbReference>
<dbReference type="InterPro" id="IPR036805">
    <property type="entry name" value="Tscrpt_elong_fac_GreA/B_N_sf"/>
</dbReference>
<feature type="domain" description="Transcription elongation factor GreA/GreB C-terminal" evidence="11">
    <location>
        <begin position="83"/>
        <end position="157"/>
    </location>
</feature>
<dbReference type="GO" id="GO:0003677">
    <property type="term" value="F:DNA binding"/>
    <property type="evidence" value="ECO:0007669"/>
    <property type="project" value="UniProtKB-UniRule"/>
</dbReference>
<dbReference type="PIRSF" id="PIRSF006092">
    <property type="entry name" value="GreA_GreB"/>
    <property type="match status" value="1"/>
</dbReference>
<evidence type="ECO:0000259" key="11">
    <source>
        <dbReference type="Pfam" id="PF01272"/>
    </source>
</evidence>
<dbReference type="Proteomes" id="UP000461506">
    <property type="component" value="Unassembled WGS sequence"/>
</dbReference>
<dbReference type="GO" id="GO:0070063">
    <property type="term" value="F:RNA polymerase binding"/>
    <property type="evidence" value="ECO:0007669"/>
    <property type="project" value="InterPro"/>
</dbReference>
<dbReference type="Gene3D" id="1.10.287.180">
    <property type="entry name" value="Transcription elongation factor, GreA/GreB, N-terminal domain"/>
    <property type="match status" value="1"/>
</dbReference>
<evidence type="ECO:0000313" key="13">
    <source>
        <dbReference type="EMBL" id="MSC63078.1"/>
    </source>
</evidence>
<keyword evidence="13" id="KW-0251">Elongation factor</keyword>
<gene>
    <name evidence="9 13" type="primary">greA</name>
    <name evidence="13" type="ORF">GKD95_06935</name>
</gene>
<evidence type="ECO:0000256" key="7">
    <source>
        <dbReference type="ARBA" id="ARBA00024916"/>
    </source>
</evidence>
<dbReference type="HAMAP" id="MF_00105">
    <property type="entry name" value="GreA_GreB"/>
    <property type="match status" value="1"/>
</dbReference>
<evidence type="ECO:0000256" key="6">
    <source>
        <dbReference type="ARBA" id="ARBA00023163"/>
    </source>
</evidence>
<feature type="domain" description="Transcription elongation factor GreA/GreB N-terminal" evidence="12">
    <location>
        <begin position="6"/>
        <end position="75"/>
    </location>
</feature>
<evidence type="ECO:0000256" key="9">
    <source>
        <dbReference type="HAMAP-Rule" id="MF_00105"/>
    </source>
</evidence>
<evidence type="ECO:0000256" key="3">
    <source>
        <dbReference type="ARBA" id="ARBA00023015"/>
    </source>
</evidence>
<evidence type="ECO:0000256" key="2">
    <source>
        <dbReference type="ARBA" id="ARBA00013729"/>
    </source>
</evidence>
<dbReference type="PANTHER" id="PTHR30437:SF4">
    <property type="entry name" value="TRANSCRIPTION ELONGATION FACTOR GREA"/>
    <property type="match status" value="1"/>
</dbReference>
<evidence type="ECO:0000256" key="10">
    <source>
        <dbReference type="RuleBase" id="RU000556"/>
    </source>
</evidence>
<dbReference type="FunFam" id="1.10.287.180:FF:000001">
    <property type="entry name" value="Transcription elongation factor GreA"/>
    <property type="match status" value="1"/>
</dbReference>
<dbReference type="InterPro" id="IPR028624">
    <property type="entry name" value="Tscrpt_elong_fac_GreA/B"/>
</dbReference>
<dbReference type="PANTHER" id="PTHR30437">
    <property type="entry name" value="TRANSCRIPTION ELONGATION FACTOR GREA"/>
    <property type="match status" value="1"/>
</dbReference>
<dbReference type="NCBIfam" id="TIGR01462">
    <property type="entry name" value="greA"/>
    <property type="match status" value="1"/>
</dbReference>
<dbReference type="PROSITE" id="PS00829">
    <property type="entry name" value="GREAB_1"/>
    <property type="match status" value="1"/>
</dbReference>
<comment type="caution">
    <text evidence="13">The sequence shown here is derived from an EMBL/GenBank/DDBJ whole genome shotgun (WGS) entry which is preliminary data.</text>
</comment>
<comment type="similarity">
    <text evidence="1 9 10">Belongs to the GreA/GreB family.</text>
</comment>
<evidence type="ECO:0000256" key="8">
    <source>
        <dbReference type="ARBA" id="ARBA00030776"/>
    </source>
</evidence>
<keyword evidence="4" id="KW-0175">Coiled coil</keyword>
<keyword evidence="5 9" id="KW-0238">DNA-binding</keyword>
<protein>
    <recommendedName>
        <fullName evidence="2 9">Transcription elongation factor GreA</fullName>
    </recommendedName>
    <alternativeName>
        <fullName evidence="8 9">Transcript cleavage factor GreA</fullName>
    </alternativeName>
</protein>
<dbReference type="Pfam" id="PF03449">
    <property type="entry name" value="GreA_GreB_N"/>
    <property type="match status" value="1"/>
</dbReference>
<keyword evidence="3 9" id="KW-0805">Transcription regulation</keyword>
<dbReference type="Gene3D" id="3.10.50.30">
    <property type="entry name" value="Transcription elongation factor, GreA/GreB, C-terminal domain"/>
    <property type="match status" value="1"/>
</dbReference>
<proteinExistence type="inferred from homology"/>
<dbReference type="InterPro" id="IPR006359">
    <property type="entry name" value="Tscrpt_elong_fac_GreA"/>
</dbReference>
<organism evidence="13 14">
    <name type="scientific">Faecalibacterium prausnitzii</name>
    <dbReference type="NCBI Taxonomy" id="853"/>
    <lineage>
        <taxon>Bacteria</taxon>
        <taxon>Bacillati</taxon>
        <taxon>Bacillota</taxon>
        <taxon>Clostridia</taxon>
        <taxon>Eubacteriales</taxon>
        <taxon>Oscillospiraceae</taxon>
        <taxon>Faecalibacterium</taxon>
    </lineage>
</organism>
<name>A0A2A7AF40_9FIRM</name>
<evidence type="ECO:0000256" key="5">
    <source>
        <dbReference type="ARBA" id="ARBA00023125"/>
    </source>
</evidence>
<sequence length="161" mass="17554">MAQEIKMSASGLKAMQDELEYLKTVRRKELAEEIKEARSHGDLSENSEYDEAKNTQGLVENRITELEQMVKNAVIIDESELSVDSVAVGTHVSIKMIGDDEAEEYDIVGRTEADPINGKISDESPVGHALLGKAVGEKAEVLLPSGQTVEYEVLAITHAAN</sequence>
<dbReference type="InterPro" id="IPR036953">
    <property type="entry name" value="GreA/GreB_C_sf"/>
</dbReference>
<dbReference type="EMBL" id="WKQN01000004">
    <property type="protein sequence ID" value="MSC63078.1"/>
    <property type="molecule type" value="Genomic_DNA"/>
</dbReference>
<comment type="function">
    <text evidence="7 9 10">Necessary for efficient RNA polymerase transcription elongation past template-encoded arresting sites. The arresting sites in DNA have the property of trapping a certain fraction of elongating RNA polymerases that pass through, resulting in locked ternary complexes. Cleavage of the nascent transcript by cleavage factors such as GreA or GreB allows the resumption of elongation from the new 3'terminus. GreA releases sequences of 2 to 3 nucleotides.</text>
</comment>
<dbReference type="AlphaFoldDB" id="A0A2A7AF40"/>
<evidence type="ECO:0000259" key="12">
    <source>
        <dbReference type="Pfam" id="PF03449"/>
    </source>
</evidence>
<reference evidence="13 14" key="1">
    <citation type="journal article" date="2019" name="Nat. Med.">
        <title>A library of human gut bacterial isolates paired with longitudinal multiomics data enables mechanistic microbiome research.</title>
        <authorList>
            <person name="Poyet M."/>
            <person name="Groussin M."/>
            <person name="Gibbons S.M."/>
            <person name="Avila-Pacheco J."/>
            <person name="Jiang X."/>
            <person name="Kearney S.M."/>
            <person name="Perrotta A.R."/>
            <person name="Berdy B."/>
            <person name="Zhao S."/>
            <person name="Lieberman T.D."/>
            <person name="Swanson P.K."/>
            <person name="Smith M."/>
            <person name="Roesemann S."/>
            <person name="Alexander J.E."/>
            <person name="Rich S.A."/>
            <person name="Livny J."/>
            <person name="Vlamakis H."/>
            <person name="Clish C."/>
            <person name="Bullock K."/>
            <person name="Deik A."/>
            <person name="Scott J."/>
            <person name="Pierce K.A."/>
            <person name="Xavier R.J."/>
            <person name="Alm E.J."/>
        </authorList>
    </citation>
    <scope>NUCLEOTIDE SEQUENCE [LARGE SCALE GENOMIC DNA]</scope>
    <source>
        <strain evidence="13 14">BIOML-A1</strain>
    </source>
</reference>
<evidence type="ECO:0000313" key="14">
    <source>
        <dbReference type="Proteomes" id="UP000461506"/>
    </source>
</evidence>
<dbReference type="GO" id="GO:0003746">
    <property type="term" value="F:translation elongation factor activity"/>
    <property type="evidence" value="ECO:0007669"/>
    <property type="project" value="UniProtKB-KW"/>
</dbReference>
<keyword evidence="13" id="KW-0648">Protein biosynthesis</keyword>
<dbReference type="SUPFAM" id="SSF46557">
    <property type="entry name" value="GreA transcript cleavage protein, N-terminal domain"/>
    <property type="match status" value="1"/>
</dbReference>
<dbReference type="GO" id="GO:0032784">
    <property type="term" value="P:regulation of DNA-templated transcription elongation"/>
    <property type="evidence" value="ECO:0007669"/>
    <property type="project" value="UniProtKB-UniRule"/>
</dbReference>